<dbReference type="GO" id="GO:0005829">
    <property type="term" value="C:cytosol"/>
    <property type="evidence" value="ECO:0007669"/>
    <property type="project" value="TreeGrafter"/>
</dbReference>
<dbReference type="SUPFAM" id="SSF51182">
    <property type="entry name" value="RmlC-like cupins"/>
    <property type="match status" value="1"/>
</dbReference>
<comment type="caution">
    <text evidence="1">The sequence shown here is derived from an EMBL/GenBank/DDBJ whole genome shotgun (WGS) entry which is preliminary data.</text>
</comment>
<sequence length="140" mass="16189">MPFSFKRLEIPDVILIEPQVWEDERGFFVETYKYPDFKKNGLDYTFVQDNHSKSGKSVLRGLHYQLNLQAQGKLIRVVKGSMFDVAVDIRKESPYYAKWAGCILSDENRRMLFVPPGFAHGFCTLSDAAEVMYKCTNVYS</sequence>
<dbReference type="NCBIfam" id="TIGR01221">
    <property type="entry name" value="rmlC"/>
    <property type="match status" value="1"/>
</dbReference>
<proteinExistence type="predicted"/>
<feature type="non-terminal residue" evidence="1">
    <location>
        <position position="140"/>
    </location>
</feature>
<organism evidence="1">
    <name type="scientific">marine sediment metagenome</name>
    <dbReference type="NCBI Taxonomy" id="412755"/>
    <lineage>
        <taxon>unclassified sequences</taxon>
        <taxon>metagenomes</taxon>
        <taxon>ecological metagenomes</taxon>
    </lineage>
</organism>
<evidence type="ECO:0000313" key="1">
    <source>
        <dbReference type="EMBL" id="GAJ00523.1"/>
    </source>
</evidence>
<dbReference type="CDD" id="cd00438">
    <property type="entry name" value="cupin_RmlC"/>
    <property type="match status" value="1"/>
</dbReference>
<dbReference type="InterPro" id="IPR000888">
    <property type="entry name" value="RmlC-like"/>
</dbReference>
<dbReference type="Pfam" id="PF00908">
    <property type="entry name" value="dTDP_sugar_isom"/>
    <property type="match status" value="1"/>
</dbReference>
<dbReference type="PANTHER" id="PTHR21047">
    <property type="entry name" value="DTDP-6-DEOXY-D-GLUCOSE-3,5 EPIMERASE"/>
    <property type="match status" value="1"/>
</dbReference>
<name>X1T5E2_9ZZZZ</name>
<evidence type="ECO:0008006" key="2">
    <source>
        <dbReference type="Google" id="ProtNLM"/>
    </source>
</evidence>
<dbReference type="InterPro" id="IPR011051">
    <property type="entry name" value="RmlC_Cupin_sf"/>
</dbReference>
<dbReference type="AlphaFoldDB" id="X1T5E2"/>
<reference evidence="1" key="1">
    <citation type="journal article" date="2014" name="Front. Microbiol.">
        <title>High frequency of phylogenetically diverse reductive dehalogenase-homologous genes in deep subseafloor sedimentary metagenomes.</title>
        <authorList>
            <person name="Kawai M."/>
            <person name="Futagami T."/>
            <person name="Toyoda A."/>
            <person name="Takaki Y."/>
            <person name="Nishi S."/>
            <person name="Hori S."/>
            <person name="Arai W."/>
            <person name="Tsubouchi T."/>
            <person name="Morono Y."/>
            <person name="Uchiyama I."/>
            <person name="Ito T."/>
            <person name="Fujiyama A."/>
            <person name="Inagaki F."/>
            <person name="Takami H."/>
        </authorList>
    </citation>
    <scope>NUCLEOTIDE SEQUENCE</scope>
    <source>
        <strain evidence="1">Expedition CK06-06</strain>
    </source>
</reference>
<dbReference type="GO" id="GO:0000271">
    <property type="term" value="P:polysaccharide biosynthetic process"/>
    <property type="evidence" value="ECO:0007669"/>
    <property type="project" value="TreeGrafter"/>
</dbReference>
<dbReference type="InterPro" id="IPR014710">
    <property type="entry name" value="RmlC-like_jellyroll"/>
</dbReference>
<protein>
    <recommendedName>
        <fullName evidence="2">dTDP-4-dehydrorhamnose 3,5-epimerase</fullName>
    </recommendedName>
</protein>
<gene>
    <name evidence="1" type="ORF">S12H4_35682</name>
</gene>
<dbReference type="EMBL" id="BARW01021208">
    <property type="protein sequence ID" value="GAJ00523.1"/>
    <property type="molecule type" value="Genomic_DNA"/>
</dbReference>
<dbReference type="Gene3D" id="2.60.120.10">
    <property type="entry name" value="Jelly Rolls"/>
    <property type="match status" value="1"/>
</dbReference>
<dbReference type="GO" id="GO:0008830">
    <property type="term" value="F:dTDP-4-dehydrorhamnose 3,5-epimerase activity"/>
    <property type="evidence" value="ECO:0007669"/>
    <property type="project" value="InterPro"/>
</dbReference>
<dbReference type="PANTHER" id="PTHR21047:SF2">
    <property type="entry name" value="THYMIDINE DIPHOSPHO-4-KETO-RHAMNOSE 3,5-EPIMERASE"/>
    <property type="match status" value="1"/>
</dbReference>
<accession>X1T5E2</accession>